<reference evidence="1 2" key="1">
    <citation type="submission" date="2021-06" db="EMBL/GenBank/DDBJ databases">
        <title>Caerostris extrusa draft genome.</title>
        <authorList>
            <person name="Kono N."/>
            <person name="Arakawa K."/>
        </authorList>
    </citation>
    <scope>NUCLEOTIDE SEQUENCE [LARGE SCALE GENOMIC DNA]</scope>
</reference>
<protein>
    <submittedName>
        <fullName evidence="1">Uncharacterized protein</fullName>
    </submittedName>
</protein>
<comment type="caution">
    <text evidence="1">The sequence shown here is derived from an EMBL/GenBank/DDBJ whole genome shotgun (WGS) entry which is preliminary data.</text>
</comment>
<name>A0AAV4Y3M5_CAEEX</name>
<dbReference type="Proteomes" id="UP001054945">
    <property type="component" value="Unassembled WGS sequence"/>
</dbReference>
<evidence type="ECO:0000313" key="2">
    <source>
        <dbReference type="Proteomes" id="UP001054945"/>
    </source>
</evidence>
<gene>
    <name evidence="1" type="ORF">CEXT_160841</name>
</gene>
<organism evidence="1 2">
    <name type="scientific">Caerostris extrusa</name>
    <name type="common">Bark spider</name>
    <name type="synonym">Caerostris bankana</name>
    <dbReference type="NCBI Taxonomy" id="172846"/>
    <lineage>
        <taxon>Eukaryota</taxon>
        <taxon>Metazoa</taxon>
        <taxon>Ecdysozoa</taxon>
        <taxon>Arthropoda</taxon>
        <taxon>Chelicerata</taxon>
        <taxon>Arachnida</taxon>
        <taxon>Araneae</taxon>
        <taxon>Araneomorphae</taxon>
        <taxon>Entelegynae</taxon>
        <taxon>Araneoidea</taxon>
        <taxon>Araneidae</taxon>
        <taxon>Caerostris</taxon>
    </lineage>
</organism>
<evidence type="ECO:0000313" key="1">
    <source>
        <dbReference type="EMBL" id="GIZ01857.1"/>
    </source>
</evidence>
<accession>A0AAV4Y3M5</accession>
<dbReference type="AlphaFoldDB" id="A0AAV4Y3M5"/>
<proteinExistence type="predicted"/>
<sequence length="104" mass="10967">MTPPEHRSLSNNYTRPNWKTRASIYNKTASDKSGLTCPSRFSQSGFFSKKPNLSRNSEVTLALGDLGGGDGFLAMLAGRLMAVGLAAPGVKLAPVSLCPGSISH</sequence>
<dbReference type="EMBL" id="BPLR01001359">
    <property type="protein sequence ID" value="GIZ01857.1"/>
    <property type="molecule type" value="Genomic_DNA"/>
</dbReference>
<keyword evidence="2" id="KW-1185">Reference proteome</keyword>